<dbReference type="EC" id="2.7.13.3" evidence="2"/>
<keyword evidence="6" id="KW-0812">Transmembrane</keyword>
<proteinExistence type="predicted"/>
<evidence type="ECO:0000313" key="9">
    <source>
        <dbReference type="Proteomes" id="UP000678276"/>
    </source>
</evidence>
<evidence type="ECO:0000259" key="7">
    <source>
        <dbReference type="PROSITE" id="PS50109"/>
    </source>
</evidence>
<dbReference type="InterPro" id="IPR036890">
    <property type="entry name" value="HATPase_C_sf"/>
</dbReference>
<keyword evidence="6" id="KW-0472">Membrane</keyword>
<dbReference type="SMART" id="SM00388">
    <property type="entry name" value="HisKA"/>
    <property type="match status" value="1"/>
</dbReference>
<dbReference type="PANTHER" id="PTHR42878:SF15">
    <property type="entry name" value="BACTERIOPHYTOCHROME"/>
    <property type="match status" value="1"/>
</dbReference>
<dbReference type="EMBL" id="JAGJCF010000005">
    <property type="protein sequence ID" value="MBP0615863.1"/>
    <property type="molecule type" value="Genomic_DNA"/>
</dbReference>
<dbReference type="Gene3D" id="3.30.565.10">
    <property type="entry name" value="Histidine kinase-like ATPase, C-terminal domain"/>
    <property type="match status" value="1"/>
</dbReference>
<dbReference type="PRINTS" id="PR00344">
    <property type="entry name" value="BCTRLSENSOR"/>
</dbReference>
<evidence type="ECO:0000256" key="4">
    <source>
        <dbReference type="ARBA" id="ARBA00022679"/>
    </source>
</evidence>
<dbReference type="InterPro" id="IPR036097">
    <property type="entry name" value="HisK_dim/P_sf"/>
</dbReference>
<evidence type="ECO:0000256" key="6">
    <source>
        <dbReference type="SAM" id="Phobius"/>
    </source>
</evidence>
<keyword evidence="9" id="KW-1185">Reference proteome</keyword>
<protein>
    <recommendedName>
        <fullName evidence="2">histidine kinase</fullName>
        <ecNumber evidence="2">2.7.13.3</ecNumber>
    </recommendedName>
</protein>
<accession>A0ABS4BGI4</accession>
<feature type="transmembrane region" description="Helical" evidence="6">
    <location>
        <begin position="192"/>
        <end position="216"/>
    </location>
</feature>
<feature type="transmembrane region" description="Helical" evidence="6">
    <location>
        <begin position="21"/>
        <end position="44"/>
    </location>
</feature>
<sequence length="505" mass="55562">MKRQLEPNDLMLNSQRRANRAIFSAVAAGFVMLAVAAGAVVWAFERSQDYSELVTHTVEVEAAVANLNRLNERIEAARRGYLLESDPRFLETFDETAVEIPVQISRIADLTSDNPDQVKRITRFRALTDRYLSLLKDSIADKQAGGTGVTAASLLDEEDIIIVQELRKLSDEMGLAERRLLIAREASQRTSVLISTVTAAISALLLVLVAFGTIWATRRTLRALTATGLELQSLNEDLESAVTARTAELQRANAEIQRFAYIVSHDLRSPLVNVMGFTAELDAAIKPLSELIDKVEEQAPGLVTEETRYAVREDLPEAIGFIRTSTEKMDRLINAILRLSREGRRVLSPGAVDMNTLAGEVVDSLQHRIDENGVTVETEPLPTVVTDRLAVEQILSNLVENALKYLAPDRPGRITIRGRKNLGRVLIEVEDNGRGIDPRDHERIFDLFRRSGSQDQPGEGIGLAHVRALAYRLGGTISCESALGEGATFRLSLPTALAPQQGANT</sequence>
<organism evidence="8 9">
    <name type="scientific">Jiella mangrovi</name>
    <dbReference type="NCBI Taxonomy" id="2821407"/>
    <lineage>
        <taxon>Bacteria</taxon>
        <taxon>Pseudomonadati</taxon>
        <taxon>Pseudomonadota</taxon>
        <taxon>Alphaproteobacteria</taxon>
        <taxon>Hyphomicrobiales</taxon>
        <taxon>Aurantimonadaceae</taxon>
        <taxon>Jiella</taxon>
    </lineage>
</organism>
<reference evidence="8 9" key="1">
    <citation type="submission" date="2021-04" db="EMBL/GenBank/DDBJ databases">
        <title>Whole genome sequence of Jiella sp. KSK16Y-1.</title>
        <authorList>
            <person name="Tuo L."/>
        </authorList>
    </citation>
    <scope>NUCLEOTIDE SEQUENCE [LARGE SCALE GENOMIC DNA]</scope>
    <source>
        <strain evidence="8 9">KSK16Y-1</strain>
    </source>
</reference>
<comment type="caution">
    <text evidence="8">The sequence shown here is derived from an EMBL/GenBank/DDBJ whole genome shotgun (WGS) entry which is preliminary data.</text>
</comment>
<keyword evidence="3" id="KW-0597">Phosphoprotein</keyword>
<dbReference type="SMART" id="SM00387">
    <property type="entry name" value="HATPase_c"/>
    <property type="match status" value="1"/>
</dbReference>
<dbReference type="RefSeq" id="WP_209594284.1">
    <property type="nucleotide sequence ID" value="NZ_JAGJCF010000005.1"/>
</dbReference>
<dbReference type="Pfam" id="PF05227">
    <property type="entry name" value="CHASE3"/>
    <property type="match status" value="1"/>
</dbReference>
<dbReference type="SUPFAM" id="SSF47384">
    <property type="entry name" value="Homodimeric domain of signal transducing histidine kinase"/>
    <property type="match status" value="1"/>
</dbReference>
<dbReference type="Proteomes" id="UP000678276">
    <property type="component" value="Unassembled WGS sequence"/>
</dbReference>
<dbReference type="Pfam" id="PF00512">
    <property type="entry name" value="HisKA"/>
    <property type="match status" value="1"/>
</dbReference>
<comment type="catalytic activity">
    <reaction evidence="1">
        <text>ATP + protein L-histidine = ADP + protein N-phospho-L-histidine.</text>
        <dbReference type="EC" id="2.7.13.3"/>
    </reaction>
</comment>
<keyword evidence="4" id="KW-0808">Transferase</keyword>
<dbReference type="InterPro" id="IPR003594">
    <property type="entry name" value="HATPase_dom"/>
</dbReference>
<evidence type="ECO:0000313" key="8">
    <source>
        <dbReference type="EMBL" id="MBP0615863.1"/>
    </source>
</evidence>
<dbReference type="Pfam" id="PF02518">
    <property type="entry name" value="HATPase_c"/>
    <property type="match status" value="1"/>
</dbReference>
<dbReference type="InterPro" id="IPR005467">
    <property type="entry name" value="His_kinase_dom"/>
</dbReference>
<dbReference type="PROSITE" id="PS50109">
    <property type="entry name" value="HIS_KIN"/>
    <property type="match status" value="1"/>
</dbReference>
<gene>
    <name evidence="8" type="ORF">J6595_09750</name>
</gene>
<dbReference type="InterPro" id="IPR050351">
    <property type="entry name" value="BphY/WalK/GraS-like"/>
</dbReference>
<keyword evidence="5" id="KW-0418">Kinase</keyword>
<dbReference type="InterPro" id="IPR004358">
    <property type="entry name" value="Sig_transdc_His_kin-like_C"/>
</dbReference>
<dbReference type="InterPro" id="IPR007891">
    <property type="entry name" value="CHASE3"/>
</dbReference>
<dbReference type="PANTHER" id="PTHR42878">
    <property type="entry name" value="TWO-COMPONENT HISTIDINE KINASE"/>
    <property type="match status" value="1"/>
</dbReference>
<dbReference type="CDD" id="cd00082">
    <property type="entry name" value="HisKA"/>
    <property type="match status" value="1"/>
</dbReference>
<name>A0ABS4BGI4_9HYPH</name>
<evidence type="ECO:0000256" key="5">
    <source>
        <dbReference type="ARBA" id="ARBA00022777"/>
    </source>
</evidence>
<dbReference type="Gene3D" id="1.10.287.130">
    <property type="match status" value="1"/>
</dbReference>
<dbReference type="InterPro" id="IPR003661">
    <property type="entry name" value="HisK_dim/P_dom"/>
</dbReference>
<evidence type="ECO:0000256" key="1">
    <source>
        <dbReference type="ARBA" id="ARBA00000085"/>
    </source>
</evidence>
<dbReference type="CDD" id="cd19410">
    <property type="entry name" value="HK9-like_sensor"/>
    <property type="match status" value="1"/>
</dbReference>
<dbReference type="SUPFAM" id="SSF55874">
    <property type="entry name" value="ATPase domain of HSP90 chaperone/DNA topoisomerase II/histidine kinase"/>
    <property type="match status" value="1"/>
</dbReference>
<keyword evidence="6" id="KW-1133">Transmembrane helix</keyword>
<evidence type="ECO:0000256" key="2">
    <source>
        <dbReference type="ARBA" id="ARBA00012438"/>
    </source>
</evidence>
<evidence type="ECO:0000256" key="3">
    <source>
        <dbReference type="ARBA" id="ARBA00022553"/>
    </source>
</evidence>
<feature type="domain" description="Histidine kinase" evidence="7">
    <location>
        <begin position="262"/>
        <end position="497"/>
    </location>
</feature>